<keyword evidence="10" id="KW-1185">Reference proteome</keyword>
<evidence type="ECO:0000259" key="8">
    <source>
        <dbReference type="Pfam" id="PF17042"/>
    </source>
</evidence>
<evidence type="ECO:0000256" key="4">
    <source>
        <dbReference type="ARBA" id="ARBA00022777"/>
    </source>
</evidence>
<keyword evidence="9" id="KW-0614">Plasmid</keyword>
<dbReference type="AlphaFoldDB" id="R4X532"/>
<dbReference type="Gene3D" id="3.40.50.10840">
    <property type="entry name" value="Putative sugar-binding, N-terminal domain"/>
    <property type="match status" value="1"/>
</dbReference>
<reference evidence="9 10" key="1">
    <citation type="journal article" date="2013" name="Genome Announc.">
        <title>Complete Genome Sequence of Burkholderia sp. Strain RPE64, Bacterial Symbiont of the Bean Bug Riptortus pedestris.</title>
        <authorList>
            <person name="Shibata T.F."/>
            <person name="Maeda T."/>
            <person name="Nikoh N."/>
            <person name="Yamaguchi K."/>
            <person name="Oshima K."/>
            <person name="Hattori M."/>
            <person name="Nishiyama T."/>
            <person name="Hasebe M."/>
            <person name="Fukatsu T."/>
            <person name="Kikuchi Y."/>
            <person name="Shigenobu S."/>
        </authorList>
    </citation>
    <scope>NUCLEOTIDE SEQUENCE [LARGE SCALE GENOMIC DNA]</scope>
    <source>
        <plasmid evidence="9 10">p1</plasmid>
    </source>
</reference>
<dbReference type="HOGENOM" id="CLU_029424_1_1_4"/>
<protein>
    <submittedName>
        <fullName evidence="9">Type III effector Hrp-dependent outers domain protein</fullName>
    </submittedName>
</protein>
<dbReference type="Pfam" id="PF17042">
    <property type="entry name" value="NBD_C"/>
    <property type="match status" value="1"/>
</dbReference>
<dbReference type="InterPro" id="IPR037051">
    <property type="entry name" value="4-carb_acid_sugar_kinase_N_sf"/>
</dbReference>
<feature type="domain" description="Four-carbon acid sugar kinase N-terminal" evidence="7">
    <location>
        <begin position="15"/>
        <end position="251"/>
    </location>
</feature>
<evidence type="ECO:0000256" key="5">
    <source>
        <dbReference type="ARBA" id="ARBA00022840"/>
    </source>
</evidence>
<keyword evidence="6" id="KW-0119">Carbohydrate metabolism</keyword>
<dbReference type="EMBL" id="AP013061">
    <property type="protein sequence ID" value="BAN27857.1"/>
    <property type="molecule type" value="Genomic_DNA"/>
</dbReference>
<keyword evidence="4" id="KW-0418">Kinase</keyword>
<dbReference type="Gene3D" id="3.40.980.20">
    <property type="entry name" value="Four-carbon acid sugar kinase, nucleotide binding domain"/>
    <property type="match status" value="1"/>
</dbReference>
<feature type="domain" description="Four-carbon acid sugar kinase nucleotide binding" evidence="8">
    <location>
        <begin position="278"/>
        <end position="450"/>
    </location>
</feature>
<gene>
    <name evidence="9" type="ORF">BRPE64_DCDS09210</name>
</gene>
<dbReference type="Pfam" id="PF07005">
    <property type="entry name" value="SBD_N"/>
    <property type="match status" value="1"/>
</dbReference>
<dbReference type="InterPro" id="IPR010737">
    <property type="entry name" value="4-carb_acid_sugar_kinase_N"/>
</dbReference>
<dbReference type="PATRIC" id="fig|758793.3.peg.6064"/>
<name>R4X532_9BURK</name>
<proteinExistence type="inferred from homology"/>
<dbReference type="Proteomes" id="UP000013966">
    <property type="component" value="Plasmid p1"/>
</dbReference>
<sequence length="457" mass="48294">MTAANDAAWPDGLLLAYYGDDFTGSTDAMEAMTAAGVPTLLCLQAPTPELLARFPDVRCVGLAGSSRGRSPQWMDDELPRAFASLAALGAPVLQYKVCSTFDSSPQTGSIGRAIDIGVTQMRGKWSPMIVGAPRLKRYQAFGNLFAVVDGEGFRLDRHPTMSRHPVTPMNEADLRVHLRRQTARRIELVDFVRLRSPEAEPHLHALLSDDIPVVMIDVLDEATLAAAGKLVWDARGEGVFTASSSGLQYALAAHWRACGLVPQTPGLPTASAVDVIAAVSGSCSPVTAAQIRWARDNGFCVERLDLRRALDAQTRDAEVERVVGIASHAVSRGQSPLVFSAEGPDDPAVLDFDAIAADAALARAEAARRVGEALADVMRRLLERTPLRRVVVAGGDSSGEVASKLGISALSVVAGMAPGAPLCRAWSDDPARDGLEIVLKGGQIGGVSFFGAVRAGA</sequence>
<evidence type="ECO:0000256" key="1">
    <source>
        <dbReference type="ARBA" id="ARBA00005715"/>
    </source>
</evidence>
<reference evidence="9 10" key="2">
    <citation type="journal article" date="2018" name="Int. J. Syst. Evol. Microbiol.">
        <title>Burkholderia insecticola sp. nov., a gut symbiotic bacterium of the bean bug Riptortus pedestris.</title>
        <authorList>
            <person name="Takeshita K."/>
            <person name="Tamaki H."/>
            <person name="Ohbayashi T."/>
            <person name="Meng X.-Y."/>
            <person name="Sone T."/>
            <person name="Mitani Y."/>
            <person name="Peeters C."/>
            <person name="Kikuchi Y."/>
            <person name="Vandamme P."/>
        </authorList>
    </citation>
    <scope>NUCLEOTIDE SEQUENCE [LARGE SCALE GENOMIC DNA]</scope>
    <source>
        <strain evidence="9">RPE64</strain>
        <plasmid evidence="9 10">p1</plasmid>
    </source>
</reference>
<dbReference type="GO" id="GO:0005524">
    <property type="term" value="F:ATP binding"/>
    <property type="evidence" value="ECO:0007669"/>
    <property type="project" value="UniProtKB-KW"/>
</dbReference>
<comment type="similarity">
    <text evidence="1">Belongs to the four-carbon acid sugar kinase family.</text>
</comment>
<dbReference type="OrthoDB" id="191465at2"/>
<dbReference type="InterPro" id="IPR042213">
    <property type="entry name" value="NBD_C_sf"/>
</dbReference>
<dbReference type="GO" id="GO:0016301">
    <property type="term" value="F:kinase activity"/>
    <property type="evidence" value="ECO:0007669"/>
    <property type="project" value="UniProtKB-KW"/>
</dbReference>
<dbReference type="KEGG" id="buo:BRPE64_DCDS09210"/>
<dbReference type="InterPro" id="IPR031475">
    <property type="entry name" value="NBD_C"/>
</dbReference>
<dbReference type="SUPFAM" id="SSF142764">
    <property type="entry name" value="YgbK-like"/>
    <property type="match status" value="1"/>
</dbReference>
<organism evidence="9 10">
    <name type="scientific">Caballeronia insecticola</name>
    <dbReference type="NCBI Taxonomy" id="758793"/>
    <lineage>
        <taxon>Bacteria</taxon>
        <taxon>Pseudomonadati</taxon>
        <taxon>Pseudomonadota</taxon>
        <taxon>Betaproteobacteria</taxon>
        <taxon>Burkholderiales</taxon>
        <taxon>Burkholderiaceae</taxon>
        <taxon>Caballeronia</taxon>
    </lineage>
</organism>
<dbReference type="InterPro" id="IPR050015">
    <property type="entry name" value="OiaK"/>
</dbReference>
<keyword evidence="5" id="KW-0067">ATP-binding</keyword>
<evidence type="ECO:0000259" key="7">
    <source>
        <dbReference type="Pfam" id="PF07005"/>
    </source>
</evidence>
<accession>R4X532</accession>
<dbReference type="NCBIfam" id="NF042436">
    <property type="entry name" value="OxoIsoapKin_OiaK"/>
    <property type="match status" value="1"/>
</dbReference>
<evidence type="ECO:0000313" key="10">
    <source>
        <dbReference type="Proteomes" id="UP000013966"/>
    </source>
</evidence>
<dbReference type="RefSeq" id="WP_016348565.1">
    <property type="nucleotide sequence ID" value="NC_021289.1"/>
</dbReference>
<geneLocation type="plasmid" evidence="9 10">
    <name>p1</name>
</geneLocation>
<evidence type="ECO:0000256" key="6">
    <source>
        <dbReference type="ARBA" id="ARBA00023277"/>
    </source>
</evidence>
<evidence type="ECO:0000313" key="9">
    <source>
        <dbReference type="EMBL" id="BAN27857.1"/>
    </source>
</evidence>
<evidence type="ECO:0000256" key="3">
    <source>
        <dbReference type="ARBA" id="ARBA00022741"/>
    </source>
</evidence>
<keyword evidence="3" id="KW-0547">Nucleotide-binding</keyword>
<evidence type="ECO:0000256" key="2">
    <source>
        <dbReference type="ARBA" id="ARBA00022679"/>
    </source>
</evidence>
<keyword evidence="2" id="KW-0808">Transferase</keyword>